<proteinExistence type="predicted"/>
<comment type="caution">
    <text evidence="1">The sequence shown here is derived from an EMBL/GenBank/DDBJ whole genome shotgun (WGS) entry which is preliminary data.</text>
</comment>
<protein>
    <submittedName>
        <fullName evidence="1">Uncharacterized protein</fullName>
    </submittedName>
</protein>
<dbReference type="Proteomes" id="UP000799755">
    <property type="component" value="Unassembled WGS sequence"/>
</dbReference>
<dbReference type="EMBL" id="MU003551">
    <property type="protein sequence ID" value="KAF2463365.1"/>
    <property type="molecule type" value="Genomic_DNA"/>
</dbReference>
<gene>
    <name evidence="1" type="ORF">BDR25DRAFT_397205</name>
</gene>
<sequence length="162" mass="18345">MKYWTTLHINAHPDHVEESSFVSSNTISNLVISDLTPKLDVTTINVKRRRVDQLTSHDHSPPLSKLPSFTVDIMFRTFLGKSRKRDGFDIIVHSEGREGMKSEARMHSIIISSSVYSTANEVLVSHPQTPNPNPKPQHYGPQSSHLQTLLFDTRSKPYSQLP</sequence>
<evidence type="ECO:0000313" key="1">
    <source>
        <dbReference type="EMBL" id="KAF2463365.1"/>
    </source>
</evidence>
<name>A0ACB6Q8Z7_9PLEO</name>
<evidence type="ECO:0000313" key="2">
    <source>
        <dbReference type="Proteomes" id="UP000799755"/>
    </source>
</evidence>
<organism evidence="1 2">
    <name type="scientific">Lindgomyces ingoldianus</name>
    <dbReference type="NCBI Taxonomy" id="673940"/>
    <lineage>
        <taxon>Eukaryota</taxon>
        <taxon>Fungi</taxon>
        <taxon>Dikarya</taxon>
        <taxon>Ascomycota</taxon>
        <taxon>Pezizomycotina</taxon>
        <taxon>Dothideomycetes</taxon>
        <taxon>Pleosporomycetidae</taxon>
        <taxon>Pleosporales</taxon>
        <taxon>Lindgomycetaceae</taxon>
        <taxon>Lindgomyces</taxon>
    </lineage>
</organism>
<accession>A0ACB6Q8Z7</accession>
<keyword evidence="2" id="KW-1185">Reference proteome</keyword>
<reference evidence="1" key="1">
    <citation type="journal article" date="2020" name="Stud. Mycol.">
        <title>101 Dothideomycetes genomes: a test case for predicting lifestyles and emergence of pathogens.</title>
        <authorList>
            <person name="Haridas S."/>
            <person name="Albert R."/>
            <person name="Binder M."/>
            <person name="Bloem J."/>
            <person name="Labutti K."/>
            <person name="Salamov A."/>
            <person name="Andreopoulos B."/>
            <person name="Baker S."/>
            <person name="Barry K."/>
            <person name="Bills G."/>
            <person name="Bluhm B."/>
            <person name="Cannon C."/>
            <person name="Castanera R."/>
            <person name="Culley D."/>
            <person name="Daum C."/>
            <person name="Ezra D."/>
            <person name="Gonzalez J."/>
            <person name="Henrissat B."/>
            <person name="Kuo A."/>
            <person name="Liang C."/>
            <person name="Lipzen A."/>
            <person name="Lutzoni F."/>
            <person name="Magnuson J."/>
            <person name="Mondo S."/>
            <person name="Nolan M."/>
            <person name="Ohm R."/>
            <person name="Pangilinan J."/>
            <person name="Park H.-J."/>
            <person name="Ramirez L."/>
            <person name="Alfaro M."/>
            <person name="Sun H."/>
            <person name="Tritt A."/>
            <person name="Yoshinaga Y."/>
            <person name="Zwiers L.-H."/>
            <person name="Turgeon B."/>
            <person name="Goodwin S."/>
            <person name="Spatafora J."/>
            <person name="Crous P."/>
            <person name="Grigoriev I."/>
        </authorList>
    </citation>
    <scope>NUCLEOTIDE SEQUENCE</scope>
    <source>
        <strain evidence="1">ATCC 200398</strain>
    </source>
</reference>